<keyword evidence="4" id="KW-0964">Secreted</keyword>
<organism evidence="11 12">
    <name type="scientific">Dinothrombium tinctorium</name>
    <dbReference type="NCBI Taxonomy" id="1965070"/>
    <lineage>
        <taxon>Eukaryota</taxon>
        <taxon>Metazoa</taxon>
        <taxon>Ecdysozoa</taxon>
        <taxon>Arthropoda</taxon>
        <taxon>Chelicerata</taxon>
        <taxon>Arachnida</taxon>
        <taxon>Acari</taxon>
        <taxon>Acariformes</taxon>
        <taxon>Trombidiformes</taxon>
        <taxon>Prostigmata</taxon>
        <taxon>Anystina</taxon>
        <taxon>Parasitengona</taxon>
        <taxon>Trombidioidea</taxon>
        <taxon>Trombidiidae</taxon>
        <taxon>Dinothrombium</taxon>
    </lineage>
</organism>
<evidence type="ECO:0000256" key="10">
    <source>
        <dbReference type="RuleBase" id="RU003500"/>
    </source>
</evidence>
<dbReference type="Gene3D" id="3.30.2460.20">
    <property type="match status" value="1"/>
</dbReference>
<dbReference type="PANTHER" id="PTHR12027:SF72">
    <property type="entry name" value="PROTEIN WNT-6"/>
    <property type="match status" value="1"/>
</dbReference>
<keyword evidence="9" id="KW-0449">Lipoprotein</keyword>
<comment type="subcellular location">
    <subcellularLocation>
        <location evidence="1 10">Secreted</location>
        <location evidence="1 10">Extracellular space</location>
        <location evidence="1 10">Extracellular matrix</location>
    </subcellularLocation>
</comment>
<reference evidence="11 12" key="1">
    <citation type="journal article" date="2018" name="Gigascience">
        <title>Genomes of trombidid mites reveal novel predicted allergens and laterally-transferred genes associated with secondary metabolism.</title>
        <authorList>
            <person name="Dong X."/>
            <person name="Chaisiri K."/>
            <person name="Xia D."/>
            <person name="Armstrong S.D."/>
            <person name="Fang Y."/>
            <person name="Donnelly M.J."/>
            <person name="Kadowaki T."/>
            <person name="McGarry J.W."/>
            <person name="Darby A.C."/>
            <person name="Makepeace B.L."/>
        </authorList>
    </citation>
    <scope>NUCLEOTIDE SEQUENCE [LARGE SCALE GENOMIC DNA]</scope>
    <source>
        <strain evidence="11">UoL-WK</strain>
    </source>
</reference>
<dbReference type="EMBL" id="NCKU01002066">
    <property type="protein sequence ID" value="RWS10530.1"/>
    <property type="molecule type" value="Genomic_DNA"/>
</dbReference>
<comment type="caution">
    <text evidence="11">The sequence shown here is derived from an EMBL/GenBank/DDBJ whole genome shotgun (WGS) entry which is preliminary data.</text>
</comment>
<dbReference type="GO" id="GO:0007517">
    <property type="term" value="P:muscle organ development"/>
    <property type="evidence" value="ECO:0007669"/>
    <property type="project" value="UniProtKB-ARBA"/>
</dbReference>
<comment type="similarity">
    <text evidence="2 10">Belongs to the Wnt family.</text>
</comment>
<dbReference type="Pfam" id="PF00110">
    <property type="entry name" value="wnt"/>
    <property type="match status" value="1"/>
</dbReference>
<dbReference type="OrthoDB" id="5945655at2759"/>
<dbReference type="FunFam" id="3.30.2460.20:FF:000001">
    <property type="entry name" value="Wnt homolog"/>
    <property type="match status" value="1"/>
</dbReference>
<dbReference type="InterPro" id="IPR005817">
    <property type="entry name" value="Wnt"/>
</dbReference>
<protein>
    <recommendedName>
        <fullName evidence="10">Protein Wnt</fullName>
    </recommendedName>
</protein>
<evidence type="ECO:0000256" key="1">
    <source>
        <dbReference type="ARBA" id="ARBA00004498"/>
    </source>
</evidence>
<dbReference type="STRING" id="1965070.A0A443R5J5"/>
<keyword evidence="3 10" id="KW-0217">Developmental protein</keyword>
<dbReference type="GO" id="GO:0000902">
    <property type="term" value="P:cell morphogenesis"/>
    <property type="evidence" value="ECO:0007669"/>
    <property type="project" value="UniProtKB-ARBA"/>
</dbReference>
<dbReference type="GO" id="GO:0045165">
    <property type="term" value="P:cell fate commitment"/>
    <property type="evidence" value="ECO:0007669"/>
    <property type="project" value="TreeGrafter"/>
</dbReference>
<proteinExistence type="inferred from homology"/>
<dbReference type="PANTHER" id="PTHR12027">
    <property type="entry name" value="WNT RELATED"/>
    <property type="match status" value="1"/>
</dbReference>
<accession>A0A443R5J5</accession>
<evidence type="ECO:0000256" key="2">
    <source>
        <dbReference type="ARBA" id="ARBA00005683"/>
    </source>
</evidence>
<evidence type="ECO:0000256" key="6">
    <source>
        <dbReference type="ARBA" id="ARBA00022687"/>
    </source>
</evidence>
<dbReference type="GO" id="GO:0005109">
    <property type="term" value="F:frizzled binding"/>
    <property type="evidence" value="ECO:0007669"/>
    <property type="project" value="TreeGrafter"/>
</dbReference>
<evidence type="ECO:0000313" key="11">
    <source>
        <dbReference type="EMBL" id="RWS10530.1"/>
    </source>
</evidence>
<dbReference type="AlphaFoldDB" id="A0A443R5J5"/>
<dbReference type="GO" id="GO:0060070">
    <property type="term" value="P:canonical Wnt signaling pathway"/>
    <property type="evidence" value="ECO:0007669"/>
    <property type="project" value="TreeGrafter"/>
</dbReference>
<evidence type="ECO:0000256" key="4">
    <source>
        <dbReference type="ARBA" id="ARBA00022525"/>
    </source>
</evidence>
<dbReference type="InterPro" id="IPR009143">
    <property type="entry name" value="Wnt6"/>
</dbReference>
<dbReference type="InterPro" id="IPR018161">
    <property type="entry name" value="Wnt_CS"/>
</dbReference>
<keyword evidence="8" id="KW-0325">Glycoprotein</keyword>
<gene>
    <name evidence="11" type="ORF">B4U79_06533</name>
</gene>
<evidence type="ECO:0000256" key="7">
    <source>
        <dbReference type="ARBA" id="ARBA00023157"/>
    </source>
</evidence>
<dbReference type="GO" id="GO:0030182">
    <property type="term" value="P:neuron differentiation"/>
    <property type="evidence" value="ECO:0007669"/>
    <property type="project" value="TreeGrafter"/>
</dbReference>
<name>A0A443R5J5_9ACAR</name>
<dbReference type="GO" id="GO:0005125">
    <property type="term" value="F:cytokine activity"/>
    <property type="evidence" value="ECO:0007669"/>
    <property type="project" value="TreeGrafter"/>
</dbReference>
<dbReference type="GO" id="GO:0005615">
    <property type="term" value="C:extracellular space"/>
    <property type="evidence" value="ECO:0007669"/>
    <property type="project" value="TreeGrafter"/>
</dbReference>
<evidence type="ECO:0000256" key="8">
    <source>
        <dbReference type="ARBA" id="ARBA00023180"/>
    </source>
</evidence>
<evidence type="ECO:0000313" key="12">
    <source>
        <dbReference type="Proteomes" id="UP000285301"/>
    </source>
</evidence>
<keyword evidence="6 10" id="KW-0879">Wnt signaling pathway</keyword>
<evidence type="ECO:0000256" key="3">
    <source>
        <dbReference type="ARBA" id="ARBA00022473"/>
    </source>
</evidence>
<dbReference type="PROSITE" id="PS00246">
    <property type="entry name" value="WNT1"/>
    <property type="match status" value="1"/>
</dbReference>
<dbReference type="CDD" id="cd19338">
    <property type="entry name" value="Wnt_Wnt6"/>
    <property type="match status" value="1"/>
</dbReference>
<dbReference type="Proteomes" id="UP000285301">
    <property type="component" value="Unassembled WGS sequence"/>
</dbReference>
<dbReference type="InterPro" id="IPR043158">
    <property type="entry name" value="Wnt_C"/>
</dbReference>
<dbReference type="SMART" id="SM00097">
    <property type="entry name" value="WNT1"/>
    <property type="match status" value="1"/>
</dbReference>
<evidence type="ECO:0000256" key="5">
    <source>
        <dbReference type="ARBA" id="ARBA00022530"/>
    </source>
</evidence>
<keyword evidence="5" id="KW-0272">Extracellular matrix</keyword>
<keyword evidence="12" id="KW-1185">Reference proteome</keyword>
<sequence>MWWGIGRQLILDPSRICKKPRRLKGKQNAICKSEPDIIREITRGAVMAVKECQYQFRYRRWNCTSERRSMRKVLIKDTRETSFVHAITAAGITYSVSQACSLGTLLDCSCHRISRTSNAMPGDYDWRGCSDNIEFGYRKSKEFMDDRLRKRSDVKTLVLGHNYEAGRLTVRNYMRTVCKCHGMSGSCTFKSCWRKLPLFRDVGLKLKEKFDGAVKVMAGNDGKGFIPEGDTIKVPGKEDLVYSEESPAFCEPNRKTGSLGTKGRECNVTSMGTDGCDLLCCGRGHVSVDKVEQVNCRCRFHWCCEVICDTCVQKRTVNICL</sequence>
<dbReference type="PRINTS" id="PR01349">
    <property type="entry name" value="WNTPROTEIN"/>
</dbReference>
<comment type="function">
    <text evidence="10">Ligand for members of the frizzled family of seven transmembrane receptors.</text>
</comment>
<keyword evidence="7" id="KW-1015">Disulfide bond</keyword>
<evidence type="ECO:0000256" key="9">
    <source>
        <dbReference type="ARBA" id="ARBA00023288"/>
    </source>
</evidence>